<dbReference type="PATRIC" id="fig|1122180.6.peg.101"/>
<dbReference type="Proteomes" id="UP000025047">
    <property type="component" value="Plasmid pLokhon02"/>
</dbReference>
<dbReference type="EMBL" id="APGJ01000010">
    <property type="protein sequence ID" value="EYD70344.1"/>
    <property type="molecule type" value="Genomic_DNA"/>
</dbReference>
<dbReference type="PANTHER" id="PTHR12788:SF10">
    <property type="entry name" value="PROTEIN-TYROSINE SULFOTRANSFERASE"/>
    <property type="match status" value="1"/>
</dbReference>
<dbReference type="PANTHER" id="PTHR12788">
    <property type="entry name" value="PROTEIN-TYROSINE SULFOTRANSFERASE 2"/>
    <property type="match status" value="1"/>
</dbReference>
<keyword evidence="1" id="KW-0808">Transferase</keyword>
<dbReference type="AlphaFoldDB" id="A0A017H974"/>
<name>A0A017H974_9RHOB</name>
<dbReference type="InterPro" id="IPR026634">
    <property type="entry name" value="TPST-like"/>
</dbReference>
<comment type="caution">
    <text evidence="2">The sequence shown here is derived from an EMBL/GenBank/DDBJ whole genome shotgun (WGS) entry which is preliminary data.</text>
</comment>
<organism evidence="2 3">
    <name type="scientific">Limimaricola hongkongensis DSM 17492</name>
    <dbReference type="NCBI Taxonomy" id="1122180"/>
    <lineage>
        <taxon>Bacteria</taxon>
        <taxon>Pseudomonadati</taxon>
        <taxon>Pseudomonadota</taxon>
        <taxon>Alphaproteobacteria</taxon>
        <taxon>Rhodobacterales</taxon>
        <taxon>Paracoccaceae</taxon>
        <taxon>Limimaricola</taxon>
    </lineage>
</organism>
<dbReference type="GO" id="GO:0008476">
    <property type="term" value="F:protein-tyrosine sulfotransferase activity"/>
    <property type="evidence" value="ECO:0007669"/>
    <property type="project" value="InterPro"/>
</dbReference>
<protein>
    <recommendedName>
        <fullName evidence="4">Sulfotransferase</fullName>
    </recommendedName>
</protein>
<proteinExistence type="predicted"/>
<evidence type="ECO:0000313" key="2">
    <source>
        <dbReference type="EMBL" id="EYD70344.1"/>
    </source>
</evidence>
<accession>A0A017H974</accession>
<dbReference type="eggNOG" id="COG0615">
    <property type="taxonomic scope" value="Bacteria"/>
</dbReference>
<keyword evidence="2" id="KW-0614">Plasmid</keyword>
<gene>
    <name evidence="2" type="ORF">Lokhon_00098</name>
</gene>
<dbReference type="SUPFAM" id="SSF52540">
    <property type="entry name" value="P-loop containing nucleoside triphosphate hydrolases"/>
    <property type="match status" value="1"/>
</dbReference>
<evidence type="ECO:0008006" key="4">
    <source>
        <dbReference type="Google" id="ProtNLM"/>
    </source>
</evidence>
<dbReference type="Gene3D" id="3.40.50.300">
    <property type="entry name" value="P-loop containing nucleotide triphosphate hydrolases"/>
    <property type="match status" value="1"/>
</dbReference>
<keyword evidence="3" id="KW-1185">Reference proteome</keyword>
<evidence type="ECO:0000256" key="1">
    <source>
        <dbReference type="ARBA" id="ARBA00022679"/>
    </source>
</evidence>
<geneLocation type="plasmid" evidence="2 3">
    <name>pLokhon02</name>
</geneLocation>
<dbReference type="InterPro" id="IPR027417">
    <property type="entry name" value="P-loop_NTPase"/>
</dbReference>
<dbReference type="HOGENOM" id="CLU_046916_1_0_5"/>
<evidence type="ECO:0000313" key="3">
    <source>
        <dbReference type="Proteomes" id="UP000025047"/>
    </source>
</evidence>
<dbReference type="RefSeq" id="WP_017929739.1">
    <property type="nucleotide sequence ID" value="NZ_CM002676.1"/>
</dbReference>
<dbReference type="Pfam" id="PF13469">
    <property type="entry name" value="Sulfotransfer_3"/>
    <property type="match status" value="1"/>
</dbReference>
<sequence length="305" mass="33977">MERRPSLGSQLARSVALGLHRARPGAGDSRARPLFVIGSGRSGNTLMRRLLMASGEIYLPPETYVLGEIIERWPRGALLSWYERVWLFCAYFEKHPEFPTFALDNLNAFADEAVALPPPARNLRSLFETFYRHLARQHGSAAHRWGDKTPYNTVHLPAIDALFPDAQYLWLLRDGRDVALSYVQAGLYDDLGAAAERWVSANRACAALARRGRDVYRQSYEDLVTAPERSVRAIYGWAGLDYAPGVLTDSGGAMGDVERRAHHGNVRRPISAASVGRWRAQLGPADLRQMPEAFAPLLAEYGYPG</sequence>
<reference evidence="2 3" key="1">
    <citation type="submission" date="2013-03" db="EMBL/GenBank/DDBJ databases">
        <authorList>
            <person name="Fiebig A."/>
            <person name="Goeker M."/>
            <person name="Klenk H.-P.P."/>
        </authorList>
    </citation>
    <scope>NUCLEOTIDE SEQUENCE [LARGE SCALE GENOMIC DNA]</scope>
    <source>
        <strain evidence="2 3">DSM 17492</strain>
        <plasmid evidence="2 3">pLokhon02</plasmid>
    </source>
</reference>